<dbReference type="Proteomes" id="UP000054092">
    <property type="component" value="Unassembled WGS sequence"/>
</dbReference>
<protein>
    <submittedName>
        <fullName evidence="2">Uncharacterized protein</fullName>
    </submittedName>
</protein>
<dbReference type="PANTHER" id="PTHR34351:SF1">
    <property type="entry name" value="SLR1927 PROTEIN"/>
    <property type="match status" value="1"/>
</dbReference>
<reference evidence="3" key="1">
    <citation type="journal article" date="2015" name="MBio">
        <title>Genome-Resolved Metagenomic Analysis Reveals Roles for Candidate Phyla and Other Microbial Community Members in Biogeochemical Transformations in Oil Reservoirs.</title>
        <authorList>
            <person name="Hu P."/>
            <person name="Tom L."/>
            <person name="Singh A."/>
            <person name="Thomas B.C."/>
            <person name="Baker B.J."/>
            <person name="Piceno Y.M."/>
            <person name="Andersen G.L."/>
            <person name="Banfield J.F."/>
        </authorList>
    </citation>
    <scope>NUCLEOTIDE SEQUENCE [LARGE SCALE GENOMIC DNA]</scope>
</reference>
<organism evidence="2 3">
    <name type="scientific">Mesotoga prima</name>
    <dbReference type="NCBI Taxonomy" id="1184387"/>
    <lineage>
        <taxon>Bacteria</taxon>
        <taxon>Thermotogati</taxon>
        <taxon>Thermotogota</taxon>
        <taxon>Thermotogae</taxon>
        <taxon>Kosmotogales</taxon>
        <taxon>Kosmotogaceae</taxon>
        <taxon>Mesotoga</taxon>
    </lineage>
</organism>
<gene>
    <name evidence="2" type="ORF">XD94_1403</name>
</gene>
<proteinExistence type="predicted"/>
<sequence length="426" mass="48595">MKRLELEEINSKGKPLIIMTAVSICWSILFFNAYSATFLTLSAIVWVYYCITRATIKRLVISRSLDRERLFSGESLTVEYTIEGGSPISLNSTIFPVIRAEREYLGSKESSVILSSDSNSVVETRLTFRKRGKKDISRVVLISRDPLRFFSHTATYSADGSVLVLPRVLNLDSFPLRLRELLPGKRSDFQLMEDPVDFKGIKEYEREPLNRIHWNASARLGKLMSKEFGYTAVSKTLLYLDLNLSKEIFARDVWEKIRIDYEEIAVQLALGLVRFSYETGGSIGLVVVGEKILRLSDSGRDWTDFAEVLSESKGSDQGPQLPDVLEGDLERFDPSTTVVIVSLYLGEEILPHLLKARSHSSRVVVIIVPFNPREPWTKRTISYQMLPRTIEELRRRAVLLEQEQIIVRIVGDNQSIQEVLIDLENR</sequence>
<evidence type="ECO:0000313" key="2">
    <source>
        <dbReference type="EMBL" id="KUK79345.1"/>
    </source>
</evidence>
<dbReference type="PANTHER" id="PTHR34351">
    <property type="entry name" value="SLR1927 PROTEIN-RELATED"/>
    <property type="match status" value="1"/>
</dbReference>
<evidence type="ECO:0000256" key="1">
    <source>
        <dbReference type="SAM" id="Phobius"/>
    </source>
</evidence>
<dbReference type="PATRIC" id="fig|1184387.3.peg.1870"/>
<dbReference type="EMBL" id="LGGP01000270">
    <property type="protein sequence ID" value="KUK79345.1"/>
    <property type="molecule type" value="Genomic_DNA"/>
</dbReference>
<comment type="caution">
    <text evidence="2">The sequence shown here is derived from an EMBL/GenBank/DDBJ whole genome shotgun (WGS) entry which is preliminary data.</text>
</comment>
<keyword evidence="1" id="KW-0812">Transmembrane</keyword>
<feature type="transmembrane region" description="Helical" evidence="1">
    <location>
        <begin position="21"/>
        <end position="49"/>
    </location>
</feature>
<accession>A0A124FXW9</accession>
<name>A0A124FXW9_9BACT</name>
<keyword evidence="1" id="KW-0472">Membrane</keyword>
<dbReference type="AlphaFoldDB" id="A0A124FXW9"/>
<evidence type="ECO:0000313" key="3">
    <source>
        <dbReference type="Proteomes" id="UP000054092"/>
    </source>
</evidence>
<keyword evidence="1" id="KW-1133">Transmembrane helix</keyword>